<proteinExistence type="inferred from homology"/>
<evidence type="ECO:0000256" key="8">
    <source>
        <dbReference type="RuleBase" id="RU366017"/>
    </source>
</evidence>
<name>A0ABM1BAU3_LIMPO</name>
<dbReference type="Pfam" id="PF01697">
    <property type="entry name" value="Glyco_transf_92"/>
    <property type="match status" value="1"/>
</dbReference>
<keyword evidence="4 8" id="KW-0808">Transferase</keyword>
<comment type="similarity">
    <text evidence="2 8">Belongs to the glycosyltransferase 92 family.</text>
</comment>
<evidence type="ECO:0000313" key="10">
    <source>
        <dbReference type="RefSeq" id="XP_013778292.1"/>
    </source>
</evidence>
<dbReference type="PANTHER" id="PTHR21461:SF40">
    <property type="entry name" value="GLYCOSYLTRANSFERASE FAMILY 92 PROTEIN"/>
    <property type="match status" value="1"/>
</dbReference>
<evidence type="ECO:0000256" key="5">
    <source>
        <dbReference type="ARBA" id="ARBA00022692"/>
    </source>
</evidence>
<evidence type="ECO:0000256" key="6">
    <source>
        <dbReference type="ARBA" id="ARBA00022989"/>
    </source>
</evidence>
<dbReference type="Proteomes" id="UP000694941">
    <property type="component" value="Unplaced"/>
</dbReference>
<reference evidence="10" key="1">
    <citation type="submission" date="2025-08" db="UniProtKB">
        <authorList>
            <consortium name="RefSeq"/>
        </authorList>
    </citation>
    <scope>IDENTIFICATION</scope>
    <source>
        <tissue evidence="10">Muscle</tissue>
    </source>
</reference>
<evidence type="ECO:0000256" key="4">
    <source>
        <dbReference type="ARBA" id="ARBA00022679"/>
    </source>
</evidence>
<evidence type="ECO:0000256" key="1">
    <source>
        <dbReference type="ARBA" id="ARBA00004167"/>
    </source>
</evidence>
<comment type="subcellular location">
    <subcellularLocation>
        <location evidence="1">Membrane</location>
        <topology evidence="1">Single-pass membrane protein</topology>
    </subcellularLocation>
</comment>
<keyword evidence="7" id="KW-0472">Membrane</keyword>
<accession>A0ABM1BAU3</accession>
<dbReference type="RefSeq" id="XP_013778292.1">
    <property type="nucleotide sequence ID" value="XM_013922838.1"/>
</dbReference>
<sequence>MITVGFYAFLSPNKLHALWKTDYVRPIGLKITKDPENNQKDDWIKLTKNIHVYSAFWDDRLKPFKRFVRVVAVAPRVGLNQRNISCVAYNQSRNDSIVIPTSYEVIEEHHFQKYSAVYFICHWPRKRRPPTFINLRHNPTSVESRKLSVHIGHKNNFSETQNKMAACARPFFGPFNDTLALAEFVAVYSIIGVNHFTFYNYQISNETKLFISSLQKQGLQIELLPWSLPKSVITKTWAFGQLASTQDCIYRNMFDYKYVVLVDMDEFIFPQNHRTLQEMITSLPTKNWSNLVFQNSFFCNQHPEDPLYSDTDMPLRTLKHVIRERKIWSPYVRSKLIVQPSKIITCGIHFVWRHFKAWNSFMVSPQVSILHHYRPALCTKDHSKLIVDKHALKFKNQLLKSKVLRIWRELLLPSNKR</sequence>
<keyword evidence="3 8" id="KW-0328">Glycosyltransferase</keyword>
<protein>
    <recommendedName>
        <fullName evidence="8">Glycosyltransferase family 92 protein</fullName>
        <ecNumber evidence="8">2.4.1.-</ecNumber>
    </recommendedName>
</protein>
<evidence type="ECO:0000256" key="7">
    <source>
        <dbReference type="ARBA" id="ARBA00023136"/>
    </source>
</evidence>
<evidence type="ECO:0000256" key="3">
    <source>
        <dbReference type="ARBA" id="ARBA00022676"/>
    </source>
</evidence>
<keyword evidence="6" id="KW-1133">Transmembrane helix</keyword>
<dbReference type="InterPro" id="IPR008166">
    <property type="entry name" value="Glyco_transf_92"/>
</dbReference>
<keyword evidence="9" id="KW-1185">Reference proteome</keyword>
<organism evidence="9 10">
    <name type="scientific">Limulus polyphemus</name>
    <name type="common">Atlantic horseshoe crab</name>
    <dbReference type="NCBI Taxonomy" id="6850"/>
    <lineage>
        <taxon>Eukaryota</taxon>
        <taxon>Metazoa</taxon>
        <taxon>Ecdysozoa</taxon>
        <taxon>Arthropoda</taxon>
        <taxon>Chelicerata</taxon>
        <taxon>Merostomata</taxon>
        <taxon>Xiphosura</taxon>
        <taxon>Limulidae</taxon>
        <taxon>Limulus</taxon>
    </lineage>
</organism>
<keyword evidence="5" id="KW-0812">Transmembrane</keyword>
<dbReference type="PANTHER" id="PTHR21461">
    <property type="entry name" value="GLYCOSYLTRANSFERASE FAMILY 92 PROTEIN"/>
    <property type="match status" value="1"/>
</dbReference>
<dbReference type="EC" id="2.4.1.-" evidence="8"/>
<gene>
    <name evidence="10" type="primary">LOC106462872</name>
</gene>
<evidence type="ECO:0000256" key="2">
    <source>
        <dbReference type="ARBA" id="ARBA00007647"/>
    </source>
</evidence>
<evidence type="ECO:0000313" key="9">
    <source>
        <dbReference type="Proteomes" id="UP000694941"/>
    </source>
</evidence>
<dbReference type="GeneID" id="106462872"/>